<name>A0AA88MJQ0_CHASR</name>
<feature type="region of interest" description="Disordered" evidence="1">
    <location>
        <begin position="1"/>
        <end position="24"/>
    </location>
</feature>
<dbReference type="PANTHER" id="PTHR33480:SF5">
    <property type="entry name" value="SI:DKEY-51D8.9"/>
    <property type="match status" value="1"/>
</dbReference>
<feature type="compositionally biased region" description="Basic and acidic residues" evidence="1">
    <location>
        <begin position="389"/>
        <end position="403"/>
    </location>
</feature>
<dbReference type="EMBL" id="JAUPFM010000011">
    <property type="protein sequence ID" value="KAK2838023.1"/>
    <property type="molecule type" value="Genomic_DNA"/>
</dbReference>
<feature type="region of interest" description="Disordered" evidence="1">
    <location>
        <begin position="275"/>
        <end position="418"/>
    </location>
</feature>
<comment type="caution">
    <text evidence="2">The sequence shown here is derived from an EMBL/GenBank/DDBJ whole genome shotgun (WGS) entry which is preliminary data.</text>
</comment>
<feature type="compositionally biased region" description="Polar residues" evidence="1">
    <location>
        <begin position="234"/>
        <end position="244"/>
    </location>
</feature>
<feature type="compositionally biased region" description="Basic and acidic residues" evidence="1">
    <location>
        <begin position="1098"/>
        <end position="1120"/>
    </location>
</feature>
<dbReference type="PANTHER" id="PTHR33480">
    <property type="entry name" value="SET DOMAIN-CONTAINING PROTEIN-RELATED"/>
    <property type="match status" value="1"/>
</dbReference>
<evidence type="ECO:0000256" key="1">
    <source>
        <dbReference type="SAM" id="MobiDB-lite"/>
    </source>
</evidence>
<gene>
    <name evidence="2" type="ORF">Q5P01_015235</name>
</gene>
<accession>A0AA88MJQ0</accession>
<feature type="region of interest" description="Disordered" evidence="1">
    <location>
        <begin position="203"/>
        <end position="244"/>
    </location>
</feature>
<feature type="compositionally biased region" description="Basic residues" evidence="1">
    <location>
        <begin position="993"/>
        <end position="1002"/>
    </location>
</feature>
<feature type="compositionally biased region" description="Acidic residues" evidence="1">
    <location>
        <begin position="330"/>
        <end position="339"/>
    </location>
</feature>
<protein>
    <submittedName>
        <fullName evidence="2">Uncharacterized protein</fullName>
    </submittedName>
</protein>
<keyword evidence="3" id="KW-1185">Reference proteome</keyword>
<dbReference type="Proteomes" id="UP001187415">
    <property type="component" value="Unassembled WGS sequence"/>
</dbReference>
<feature type="compositionally biased region" description="Low complexity" evidence="1">
    <location>
        <begin position="1071"/>
        <end position="1088"/>
    </location>
</feature>
<feature type="compositionally biased region" description="Polar residues" evidence="1">
    <location>
        <begin position="303"/>
        <end position="329"/>
    </location>
</feature>
<feature type="compositionally biased region" description="Polar residues" evidence="1">
    <location>
        <begin position="284"/>
        <end position="293"/>
    </location>
</feature>
<reference evidence="2" key="1">
    <citation type="submission" date="2023-07" db="EMBL/GenBank/DDBJ databases">
        <title>Chromosome-level Genome Assembly of Striped Snakehead (Channa striata).</title>
        <authorList>
            <person name="Liu H."/>
        </authorList>
    </citation>
    <scope>NUCLEOTIDE SEQUENCE</scope>
    <source>
        <strain evidence="2">Gz</strain>
        <tissue evidence="2">Muscle</tissue>
    </source>
</reference>
<organism evidence="2 3">
    <name type="scientific">Channa striata</name>
    <name type="common">Snakehead murrel</name>
    <name type="synonym">Ophicephalus striatus</name>
    <dbReference type="NCBI Taxonomy" id="64152"/>
    <lineage>
        <taxon>Eukaryota</taxon>
        <taxon>Metazoa</taxon>
        <taxon>Chordata</taxon>
        <taxon>Craniata</taxon>
        <taxon>Vertebrata</taxon>
        <taxon>Euteleostomi</taxon>
        <taxon>Actinopterygii</taxon>
        <taxon>Neopterygii</taxon>
        <taxon>Teleostei</taxon>
        <taxon>Neoteleostei</taxon>
        <taxon>Acanthomorphata</taxon>
        <taxon>Anabantaria</taxon>
        <taxon>Anabantiformes</taxon>
        <taxon>Channoidei</taxon>
        <taxon>Channidae</taxon>
        <taxon>Channa</taxon>
    </lineage>
</organism>
<dbReference type="AlphaFoldDB" id="A0AA88MJQ0"/>
<proteinExistence type="predicted"/>
<evidence type="ECO:0000313" key="2">
    <source>
        <dbReference type="EMBL" id="KAK2838023.1"/>
    </source>
</evidence>
<feature type="compositionally biased region" description="Polar residues" evidence="1">
    <location>
        <begin position="404"/>
        <end position="418"/>
    </location>
</feature>
<feature type="region of interest" description="Disordered" evidence="1">
    <location>
        <begin position="1069"/>
        <end position="1120"/>
    </location>
</feature>
<sequence>MDNLRRSKSHIPCQSWPGQSSWSEPILSPLVGSQHLSMGSSSDQIRSYDHLQASTQSCMSDLGTALSGNNSHHSSLFKATHISSNPPSSSLFANSSSSHNNYFAKQNSHNSSTLITTNQGKKIPPSSLAQPDQGLQIFKPQHLPLLSPHNPYKTSVQPPPTHHGSPNKLHYLPMSLPSCGLVNTSQASVERANVESAAGYVSSTSQQQTLWTHPSHFREADESVSDAMAHPDTEPSQNSHITPLATNDRRRSALLQQRAQLLQQLEEMDKLLESVPQDDDSDEVQSSPSSMDDLSQCEETRTTDAQQPQLYEGQSKSLSQDCSSPLSNGEQDDNCDVPEDQMSTGESEVKEDSGDGSDSDYDPKAHGDVSDFPSDADGHSSDGSSHSSPSREKRPSPLRKKGDQSGTSSYEDQGSSLAKKTCLKMSSEAVVLPFTKSRVYDRRNYCLFCSRSLTKMARHLESMHSDKTEVAAAFQYPPKSKERQKIWNKLINEGNFAHNKEVLRTGKGQLAVRKRPKKAGQAKDFFHCLYCRGLFAKKTYFRHMKNCPERAKNENEPLPGRKPMALRCVLEVLGDIGISDGFRSILYGMIYDDVTQAIMDDKIILQFGEQMFIQYGSDSKKHGYIKQNLRHLGRLVLEAQKTTPLKNLEEFFYLSSFRHVVSAVNVLAGYDPESKTYSIPSLALKLGYHLQKACSIVQDNAMQCGDESLAESAQKFFTVYQKKWNKLISSGALTTLRKTKLISKKKVPLAQDVKCLNFHLEKVHPLAEKKLRENPSAESYAVLAKVLLARVIFFNRRKGREISLIQLKQFMSRKESNVIDDMDVSVTDLERTMCGFFPRVDIRGVSGRMVPVLLKPSFVSSLELLIDIREKCGVPSGNHFVFGRPNTLTAYSGGACVQHYIKESGAKDPEALTLKNIREHYGTMLQMINLDENEAYQILGPNNKVQALRQNSDMQLDDVEMASEGLKEPQKQSANFWQVKESYGLSTDTDKRVHPRSAKSWKKGSQNKDKQKWGEAEVRAVEKHLMHFIEGHKVPQKKDCIQCLEAEHEALKTRTWKGVKNYVRNRITTLKRQGGSSKASSQSSSQAVKRAHVMSHTSEARPPKSSKSKEKGFKGNGKDKHKWGEAEVCAVERHLMSFIQGHKVPQKNDCIQCLAAEPVALKTRTWKGVKDYVRNRITSLKRQTSSS</sequence>
<evidence type="ECO:0000313" key="3">
    <source>
        <dbReference type="Proteomes" id="UP001187415"/>
    </source>
</evidence>
<feature type="compositionally biased region" description="Polar residues" evidence="1">
    <location>
        <begin position="203"/>
        <end position="212"/>
    </location>
</feature>
<feature type="region of interest" description="Disordered" evidence="1">
    <location>
        <begin position="988"/>
        <end position="1013"/>
    </location>
</feature>